<sequence length="254" mass="27980">MHESNLNGLNPLLTVVAILLAGCTVENLNSICLITLSYSQNPTLSVPNATAKSHSTLQPSLFTAIDHAGLEVRVGYFSMCLKNQDQWVCSRDIQTLESFFRRTQPGEAHDPLQILRVGEKFKYEVIFTGLIFISIVFSFIAFILLETFPAWAETEDPEASDNEPKPFPSRPVSMIVLVCLFFSSLCSLLAGFWQHLSSSAAIAMGSVFSQGAVEGHVCAGAMALGWISFFLLTLSFLMMLIMILSIRVLSEMVN</sequence>
<evidence type="ECO:0000313" key="1">
    <source>
        <dbReference type="EMBL" id="KAL0929891.1"/>
    </source>
</evidence>
<dbReference type="Proteomes" id="UP000805649">
    <property type="component" value="Unassembled WGS sequence"/>
</dbReference>
<accession>A0ACC3YDG8</accession>
<gene>
    <name evidence="1" type="ORF">CTRU02_215100</name>
</gene>
<protein>
    <submittedName>
        <fullName evidence="1">Uncharacterized protein</fullName>
    </submittedName>
</protein>
<keyword evidence="2" id="KW-1185">Reference proteome</keyword>
<organism evidence="1 2">
    <name type="scientific">Colletotrichum truncatum</name>
    <name type="common">Anthracnose fungus</name>
    <name type="synonym">Colletotrichum capsici</name>
    <dbReference type="NCBI Taxonomy" id="5467"/>
    <lineage>
        <taxon>Eukaryota</taxon>
        <taxon>Fungi</taxon>
        <taxon>Dikarya</taxon>
        <taxon>Ascomycota</taxon>
        <taxon>Pezizomycotina</taxon>
        <taxon>Sordariomycetes</taxon>
        <taxon>Hypocreomycetidae</taxon>
        <taxon>Glomerellales</taxon>
        <taxon>Glomerellaceae</taxon>
        <taxon>Colletotrichum</taxon>
        <taxon>Colletotrichum truncatum species complex</taxon>
    </lineage>
</organism>
<dbReference type="EMBL" id="VUJX02000013">
    <property type="protein sequence ID" value="KAL0929891.1"/>
    <property type="molecule type" value="Genomic_DNA"/>
</dbReference>
<name>A0ACC3YDG8_COLTU</name>
<proteinExistence type="predicted"/>
<evidence type="ECO:0000313" key="2">
    <source>
        <dbReference type="Proteomes" id="UP000805649"/>
    </source>
</evidence>
<reference evidence="1 2" key="1">
    <citation type="journal article" date="2020" name="Phytopathology">
        <title>Genome Sequence Resources of Colletotrichum truncatum, C. plurivorum, C. musicola, and C. sojae: Four Species Pathogenic to Soybean (Glycine max).</title>
        <authorList>
            <person name="Rogerio F."/>
            <person name="Boufleur T.R."/>
            <person name="Ciampi-Guillardi M."/>
            <person name="Sukno S.A."/>
            <person name="Thon M.R."/>
            <person name="Massola Junior N.S."/>
            <person name="Baroncelli R."/>
        </authorList>
    </citation>
    <scope>NUCLEOTIDE SEQUENCE [LARGE SCALE GENOMIC DNA]</scope>
    <source>
        <strain evidence="1 2">CMES1059</strain>
    </source>
</reference>
<comment type="caution">
    <text evidence="1">The sequence shown here is derived from an EMBL/GenBank/DDBJ whole genome shotgun (WGS) entry which is preliminary data.</text>
</comment>